<keyword evidence="3" id="KW-1185">Reference proteome</keyword>
<dbReference type="Gene3D" id="3.40.525.10">
    <property type="entry name" value="CRAL-TRIO lipid binding domain"/>
    <property type="match status" value="1"/>
</dbReference>
<dbReference type="InterPro" id="IPR036865">
    <property type="entry name" value="CRAL-TRIO_dom_sf"/>
</dbReference>
<evidence type="ECO:0000259" key="1">
    <source>
        <dbReference type="PROSITE" id="PS50191"/>
    </source>
</evidence>
<comment type="caution">
    <text evidence="2">The sequence shown here is derived from an EMBL/GenBank/DDBJ whole genome shotgun (WGS) entry which is preliminary data.</text>
</comment>
<dbReference type="Pfam" id="PF13716">
    <property type="entry name" value="CRAL_TRIO_2"/>
    <property type="match status" value="1"/>
</dbReference>
<feature type="domain" description="CRAL-TRIO" evidence="1">
    <location>
        <begin position="40"/>
        <end position="183"/>
    </location>
</feature>
<name>A0A8J4PZB3_9MYCE</name>
<dbReference type="CDD" id="cd00170">
    <property type="entry name" value="SEC14"/>
    <property type="match status" value="1"/>
</dbReference>
<dbReference type="Proteomes" id="UP000695562">
    <property type="component" value="Unassembled WGS sequence"/>
</dbReference>
<sequence>MESITIKELEGVTPEYQDLLDKANRIDFSALAASNCLLPVGTDQEGVPLFLINAASLPSMDKMEEFLIYFIKTLEPVVVSNNYSLIYSHALLKPESTPDRNWLTNVYKILPRNFKKNLKTLYILHPSTWIKFLFMAMSPFLSEKVWNKVVYLDYIQEIPGVLDRNAILSKIPQETKDYDDKLLENPEITEKVVTSMDTLGKELLSVFGSSFNLFSSVDPSKWQSAFNGSNERSAYYDDK</sequence>
<dbReference type="OrthoDB" id="19923at2759"/>
<dbReference type="EMBL" id="AJWJ01000087">
    <property type="protein sequence ID" value="KAF2075757.1"/>
    <property type="molecule type" value="Genomic_DNA"/>
</dbReference>
<dbReference type="PANTHER" id="PTHR48411">
    <property type="entry name" value="OS01G0948300 PROTEIN"/>
    <property type="match status" value="1"/>
</dbReference>
<proteinExistence type="predicted"/>
<gene>
    <name evidence="2" type="ORF">CYY_002939</name>
</gene>
<organism evidence="2 3">
    <name type="scientific">Polysphondylium violaceum</name>
    <dbReference type="NCBI Taxonomy" id="133409"/>
    <lineage>
        <taxon>Eukaryota</taxon>
        <taxon>Amoebozoa</taxon>
        <taxon>Evosea</taxon>
        <taxon>Eumycetozoa</taxon>
        <taxon>Dictyostelia</taxon>
        <taxon>Dictyosteliales</taxon>
        <taxon>Dictyosteliaceae</taxon>
        <taxon>Polysphondylium</taxon>
    </lineage>
</organism>
<protein>
    <recommendedName>
        <fullName evidence="1">CRAL-TRIO domain-containing protein</fullName>
    </recommendedName>
</protein>
<reference evidence="2" key="1">
    <citation type="submission" date="2020-01" db="EMBL/GenBank/DDBJ databases">
        <title>Development of genomics and gene disruption for Polysphondylium violaceum indicates a role for the polyketide synthase stlB in stalk morphogenesis.</title>
        <authorList>
            <person name="Narita B."/>
            <person name="Kawabe Y."/>
            <person name="Kin K."/>
            <person name="Saito T."/>
            <person name="Gibbs R."/>
            <person name="Kuspa A."/>
            <person name="Muzny D."/>
            <person name="Queller D."/>
            <person name="Richards S."/>
            <person name="Strassman J."/>
            <person name="Sucgang R."/>
            <person name="Worley K."/>
            <person name="Schaap P."/>
        </authorList>
    </citation>
    <scope>NUCLEOTIDE SEQUENCE</scope>
    <source>
        <strain evidence="2">QSvi11</strain>
    </source>
</reference>
<evidence type="ECO:0000313" key="2">
    <source>
        <dbReference type="EMBL" id="KAF2075757.1"/>
    </source>
</evidence>
<dbReference type="SMART" id="SM00516">
    <property type="entry name" value="SEC14"/>
    <property type="match status" value="1"/>
</dbReference>
<dbReference type="InterPro" id="IPR001251">
    <property type="entry name" value="CRAL-TRIO_dom"/>
</dbReference>
<dbReference type="PANTHER" id="PTHR48411:SF1">
    <property type="entry name" value="OS01G0948300 PROTEIN"/>
    <property type="match status" value="1"/>
</dbReference>
<dbReference type="AlphaFoldDB" id="A0A8J4PZB3"/>
<evidence type="ECO:0000313" key="3">
    <source>
        <dbReference type="Proteomes" id="UP000695562"/>
    </source>
</evidence>
<dbReference type="PROSITE" id="PS50191">
    <property type="entry name" value="CRAL_TRIO"/>
    <property type="match status" value="1"/>
</dbReference>
<dbReference type="SUPFAM" id="SSF52087">
    <property type="entry name" value="CRAL/TRIO domain"/>
    <property type="match status" value="1"/>
</dbReference>
<accession>A0A8J4PZB3</accession>